<name>A0A5B7JC11_PORTR</name>
<protein>
    <recommendedName>
        <fullName evidence="3">Ig-like domain-containing protein</fullName>
    </recommendedName>
</protein>
<dbReference type="OrthoDB" id="6250964at2759"/>
<dbReference type="Gene3D" id="2.60.40.10">
    <property type="entry name" value="Immunoglobulins"/>
    <property type="match status" value="1"/>
</dbReference>
<organism evidence="1 2">
    <name type="scientific">Portunus trituberculatus</name>
    <name type="common">Swimming crab</name>
    <name type="synonym">Neptunus trituberculatus</name>
    <dbReference type="NCBI Taxonomy" id="210409"/>
    <lineage>
        <taxon>Eukaryota</taxon>
        <taxon>Metazoa</taxon>
        <taxon>Ecdysozoa</taxon>
        <taxon>Arthropoda</taxon>
        <taxon>Crustacea</taxon>
        <taxon>Multicrustacea</taxon>
        <taxon>Malacostraca</taxon>
        <taxon>Eumalacostraca</taxon>
        <taxon>Eucarida</taxon>
        <taxon>Decapoda</taxon>
        <taxon>Pleocyemata</taxon>
        <taxon>Brachyura</taxon>
        <taxon>Eubrachyura</taxon>
        <taxon>Portunoidea</taxon>
        <taxon>Portunidae</taxon>
        <taxon>Portuninae</taxon>
        <taxon>Portunus</taxon>
    </lineage>
</organism>
<evidence type="ECO:0000313" key="1">
    <source>
        <dbReference type="EMBL" id="MPC93742.1"/>
    </source>
</evidence>
<gene>
    <name evidence="1" type="ORF">E2C01_088882</name>
</gene>
<proteinExistence type="predicted"/>
<dbReference type="InterPro" id="IPR036179">
    <property type="entry name" value="Ig-like_dom_sf"/>
</dbReference>
<dbReference type="EMBL" id="VSRR010095937">
    <property type="protein sequence ID" value="MPC93742.1"/>
    <property type="molecule type" value="Genomic_DNA"/>
</dbReference>
<dbReference type="SUPFAM" id="SSF48726">
    <property type="entry name" value="Immunoglobulin"/>
    <property type="match status" value="1"/>
</dbReference>
<dbReference type="AlphaFoldDB" id="A0A5B7JC11"/>
<reference evidence="1 2" key="1">
    <citation type="submission" date="2019-05" db="EMBL/GenBank/DDBJ databases">
        <title>Another draft genome of Portunus trituberculatus and its Hox gene families provides insights of decapod evolution.</title>
        <authorList>
            <person name="Jeong J.-H."/>
            <person name="Song I."/>
            <person name="Kim S."/>
            <person name="Choi T."/>
            <person name="Kim D."/>
            <person name="Ryu S."/>
            <person name="Kim W."/>
        </authorList>
    </citation>
    <scope>NUCLEOTIDE SEQUENCE [LARGE SCALE GENOMIC DNA]</scope>
    <source>
        <tissue evidence="1">Muscle</tissue>
    </source>
</reference>
<evidence type="ECO:0000313" key="2">
    <source>
        <dbReference type="Proteomes" id="UP000324222"/>
    </source>
</evidence>
<dbReference type="Proteomes" id="UP000324222">
    <property type="component" value="Unassembled WGS sequence"/>
</dbReference>
<comment type="caution">
    <text evidence="1">The sequence shown here is derived from an EMBL/GenBank/DDBJ whole genome shotgun (WGS) entry which is preliminary data.</text>
</comment>
<keyword evidence="2" id="KW-1185">Reference proteome</keyword>
<dbReference type="InterPro" id="IPR013783">
    <property type="entry name" value="Ig-like_fold"/>
</dbReference>
<evidence type="ECO:0008006" key="3">
    <source>
        <dbReference type="Google" id="ProtNLM"/>
    </source>
</evidence>
<sequence>MMGNKTVSLLTFIPEAEDNGATLTCRAHNPSIPGQGMHTTTVLQVTCEYFFFMQEGKSAKDNKK</sequence>
<accession>A0A5B7JC11</accession>